<evidence type="ECO:0000256" key="1">
    <source>
        <dbReference type="SAM" id="MobiDB-lite"/>
    </source>
</evidence>
<organism evidence="2 3">
    <name type="scientific">Alosa alosa</name>
    <name type="common">allis shad</name>
    <dbReference type="NCBI Taxonomy" id="278164"/>
    <lineage>
        <taxon>Eukaryota</taxon>
        <taxon>Metazoa</taxon>
        <taxon>Chordata</taxon>
        <taxon>Craniata</taxon>
        <taxon>Vertebrata</taxon>
        <taxon>Euteleostomi</taxon>
        <taxon>Actinopterygii</taxon>
        <taxon>Neopterygii</taxon>
        <taxon>Teleostei</taxon>
        <taxon>Clupei</taxon>
        <taxon>Clupeiformes</taxon>
        <taxon>Clupeoidei</taxon>
        <taxon>Clupeidae</taxon>
        <taxon>Alosa</taxon>
    </lineage>
</organism>
<protein>
    <submittedName>
        <fullName evidence="2">Uncharacterized protein</fullName>
    </submittedName>
</protein>
<gene>
    <name evidence="2" type="ORF">AALO_G00202390</name>
</gene>
<dbReference type="AlphaFoldDB" id="A0AAV6G9T7"/>
<evidence type="ECO:0000313" key="3">
    <source>
        <dbReference type="Proteomes" id="UP000823561"/>
    </source>
</evidence>
<accession>A0AAV6G9T7</accession>
<reference evidence="2" key="1">
    <citation type="submission" date="2020-10" db="EMBL/GenBank/DDBJ databases">
        <title>Chromosome-scale genome assembly of the Allis shad, Alosa alosa.</title>
        <authorList>
            <person name="Margot Z."/>
            <person name="Christophe K."/>
            <person name="Cabau C."/>
            <person name="Louis A."/>
            <person name="Berthelot C."/>
            <person name="Parey E."/>
            <person name="Roest Crollius H."/>
            <person name="Montfort J."/>
            <person name="Robinson-Rechavi M."/>
            <person name="Bucao C."/>
            <person name="Bouchez O."/>
            <person name="Gislard M."/>
            <person name="Lluch J."/>
            <person name="Milhes M."/>
            <person name="Lampietro C."/>
            <person name="Lopez Roques C."/>
            <person name="Donnadieu C."/>
            <person name="Braasch I."/>
            <person name="Desvignes T."/>
            <person name="Postlethwait J."/>
            <person name="Bobe J."/>
            <person name="Guiguen Y."/>
        </authorList>
    </citation>
    <scope>NUCLEOTIDE SEQUENCE</scope>
    <source>
        <strain evidence="2">M-15738</strain>
        <tissue evidence="2">Blood</tissue>
    </source>
</reference>
<proteinExistence type="predicted"/>
<feature type="compositionally biased region" description="Pro residues" evidence="1">
    <location>
        <begin position="89"/>
        <end position="98"/>
    </location>
</feature>
<sequence length="118" mass="12803">MYRGAVGEKGVKERAQYTALWYLCVQARHRRFNLSLTCNGEYISYKVELTAEPNCCDWNKLRGGAAWPPHPEHLHVGSATGGGGVDPQPCSPLPPQPTMPSARSLLACAAAPSARWAP</sequence>
<name>A0AAV6G9T7_9TELE</name>
<keyword evidence="3" id="KW-1185">Reference proteome</keyword>
<dbReference type="Proteomes" id="UP000823561">
    <property type="component" value="Chromosome 15"/>
</dbReference>
<dbReference type="EMBL" id="JADWDJ010000015">
    <property type="protein sequence ID" value="KAG5269471.1"/>
    <property type="molecule type" value="Genomic_DNA"/>
</dbReference>
<evidence type="ECO:0000313" key="2">
    <source>
        <dbReference type="EMBL" id="KAG5269471.1"/>
    </source>
</evidence>
<comment type="caution">
    <text evidence="2">The sequence shown here is derived from an EMBL/GenBank/DDBJ whole genome shotgun (WGS) entry which is preliminary data.</text>
</comment>
<feature type="region of interest" description="Disordered" evidence="1">
    <location>
        <begin position="72"/>
        <end position="98"/>
    </location>
</feature>